<proteinExistence type="predicted"/>
<keyword evidence="3" id="KW-1185">Reference proteome</keyword>
<dbReference type="RefSeq" id="WP_025208731.1">
    <property type="nucleotide sequence ID" value="NZ_CP006932.1"/>
</dbReference>
<accession>W8GSQ6</accession>
<dbReference type="AlphaFoldDB" id="W8GSQ6"/>
<gene>
    <name evidence="2" type="ORF">X271_00329</name>
</gene>
<feature type="region of interest" description="Disordered" evidence="1">
    <location>
        <begin position="38"/>
        <end position="60"/>
    </location>
</feature>
<evidence type="ECO:0000256" key="1">
    <source>
        <dbReference type="SAM" id="MobiDB-lite"/>
    </source>
</evidence>
<name>W8GSQ6_9MOLU</name>
<sequence length="60" mass="7111">MNDKNKLIHLKAKEQFLKQKEEEKEISSVLLMKKIDEKDNNNSNNNQGPLFESNNYLIVY</sequence>
<dbReference type="Proteomes" id="UP000019450">
    <property type="component" value="Chromosome"/>
</dbReference>
<dbReference type="STRING" id="1427984.X271_00329"/>
<organism evidence="2 3">
    <name type="scientific">Candidatus Hepatoplasma crinochetorum Av</name>
    <dbReference type="NCBI Taxonomy" id="1427984"/>
    <lineage>
        <taxon>Bacteria</taxon>
        <taxon>Bacillati</taxon>
        <taxon>Mycoplasmatota</taxon>
        <taxon>Mollicutes</taxon>
        <taxon>Candidatus Hepatoplasmataceae</taxon>
        <taxon>Candidatus Hepatoplasma</taxon>
    </lineage>
</organism>
<evidence type="ECO:0000313" key="2">
    <source>
        <dbReference type="EMBL" id="AHK22435.1"/>
    </source>
</evidence>
<dbReference type="EMBL" id="CP006932">
    <property type="protein sequence ID" value="AHK22435.1"/>
    <property type="molecule type" value="Genomic_DNA"/>
</dbReference>
<dbReference type="HOGENOM" id="CLU_2932661_0_0_14"/>
<dbReference type="KEGG" id="hcr:X271_00329"/>
<reference evidence="2 3" key="1">
    <citation type="journal article" date="2014" name="Genome Biol. Evol.">
        <title>Phylogenomics of "Candidatus Hepatoplasma crinochetorum," a Lineage of Mollicutes Associated with Noninsect Arthropods.</title>
        <authorList>
            <person name="Leclercq S."/>
            <person name="Dittmer J."/>
            <person name="Bouchon D."/>
            <person name="Cordaux R."/>
        </authorList>
    </citation>
    <scope>NUCLEOTIDE SEQUENCE [LARGE SCALE GENOMIC DNA]</scope>
    <source>
        <strain evidence="2 3">Av</strain>
    </source>
</reference>
<protein>
    <submittedName>
        <fullName evidence="2">Uncharacterized protein</fullName>
    </submittedName>
</protein>
<evidence type="ECO:0000313" key="3">
    <source>
        <dbReference type="Proteomes" id="UP000019450"/>
    </source>
</evidence>